<comment type="caution">
    <text evidence="4">The sequence shown here is derived from an EMBL/GenBank/DDBJ whole genome shotgun (WGS) entry which is preliminary data.</text>
</comment>
<dbReference type="Pfam" id="PF13715">
    <property type="entry name" value="CarbopepD_reg_2"/>
    <property type="match status" value="1"/>
</dbReference>
<dbReference type="InterPro" id="IPR037682">
    <property type="entry name" value="TonB_C"/>
</dbReference>
<evidence type="ECO:0000313" key="4">
    <source>
        <dbReference type="EMBL" id="MBB4042724.1"/>
    </source>
</evidence>
<keyword evidence="2" id="KW-0472">Membrane</keyword>
<protein>
    <recommendedName>
        <fullName evidence="3">TonB C-terminal domain-containing protein</fullName>
    </recommendedName>
</protein>
<dbReference type="SUPFAM" id="SSF49464">
    <property type="entry name" value="Carboxypeptidase regulatory domain-like"/>
    <property type="match status" value="1"/>
</dbReference>
<gene>
    <name evidence="4" type="ORF">GGR06_000489</name>
</gene>
<dbReference type="Gene3D" id="2.60.40.1120">
    <property type="entry name" value="Carboxypeptidase-like, regulatory domain"/>
    <property type="match status" value="1"/>
</dbReference>
<dbReference type="RefSeq" id="WP_183207672.1">
    <property type="nucleotide sequence ID" value="NZ_JACIER010000002.1"/>
</dbReference>
<dbReference type="GO" id="GO:0055085">
    <property type="term" value="P:transmembrane transport"/>
    <property type="evidence" value="ECO:0007669"/>
    <property type="project" value="InterPro"/>
</dbReference>
<accession>A0A840CZ89</accession>
<feature type="transmembrane region" description="Helical" evidence="2">
    <location>
        <begin position="63"/>
        <end position="86"/>
    </location>
</feature>
<dbReference type="InterPro" id="IPR008969">
    <property type="entry name" value="CarboxyPept-like_regulatory"/>
</dbReference>
<dbReference type="Proteomes" id="UP000560658">
    <property type="component" value="Unassembled WGS sequence"/>
</dbReference>
<dbReference type="SUPFAM" id="SSF74653">
    <property type="entry name" value="TolA/TonB C-terminal domain"/>
    <property type="match status" value="1"/>
</dbReference>
<keyword evidence="5" id="KW-1185">Reference proteome</keyword>
<feature type="region of interest" description="Disordered" evidence="1">
    <location>
        <begin position="106"/>
        <end position="155"/>
    </location>
</feature>
<feature type="domain" description="TonB C-terminal" evidence="3">
    <location>
        <begin position="355"/>
        <end position="405"/>
    </location>
</feature>
<reference evidence="4" key="1">
    <citation type="submission" date="2020-08" db="EMBL/GenBank/DDBJ databases">
        <title>Genomic Encyclopedia of Type Strains, Phase IV (KMG-IV): sequencing the most valuable type-strain genomes for metagenomic binning, comparative biology and taxonomic classification.</title>
        <authorList>
            <person name="Goeker M."/>
        </authorList>
    </citation>
    <scope>NUCLEOTIDE SEQUENCE [LARGE SCALE GENOMIC DNA]</scope>
    <source>
        <strain evidence="4">DSM 105720</strain>
    </source>
</reference>
<evidence type="ECO:0000256" key="1">
    <source>
        <dbReference type="SAM" id="MobiDB-lite"/>
    </source>
</evidence>
<dbReference type="Gene3D" id="3.30.1150.10">
    <property type="match status" value="1"/>
</dbReference>
<evidence type="ECO:0000256" key="2">
    <source>
        <dbReference type="SAM" id="Phobius"/>
    </source>
</evidence>
<evidence type="ECO:0000313" key="5">
    <source>
        <dbReference type="Proteomes" id="UP000560658"/>
    </source>
</evidence>
<feature type="compositionally biased region" description="Polar residues" evidence="1">
    <location>
        <begin position="106"/>
        <end position="123"/>
    </location>
</feature>
<dbReference type="EMBL" id="JACIER010000002">
    <property type="protein sequence ID" value="MBB4042724.1"/>
    <property type="molecule type" value="Genomic_DNA"/>
</dbReference>
<dbReference type="Pfam" id="PF03544">
    <property type="entry name" value="TonB_C"/>
    <property type="match status" value="1"/>
</dbReference>
<keyword evidence="2" id="KW-1133">Transmembrane helix</keyword>
<name>A0A840CZ89_9BACE</name>
<organism evidence="4 5">
    <name type="scientific">Bacteroides reticulotermitis</name>
    <dbReference type="NCBI Taxonomy" id="1133319"/>
    <lineage>
        <taxon>Bacteria</taxon>
        <taxon>Pseudomonadati</taxon>
        <taxon>Bacteroidota</taxon>
        <taxon>Bacteroidia</taxon>
        <taxon>Bacteroidales</taxon>
        <taxon>Bacteroidaceae</taxon>
        <taxon>Bacteroides</taxon>
    </lineage>
</organism>
<dbReference type="AlphaFoldDB" id="A0A840CZ89"/>
<evidence type="ECO:0000259" key="3">
    <source>
        <dbReference type="Pfam" id="PF03544"/>
    </source>
</evidence>
<sequence length="413" mass="45736">MKLLDYIRGLRKGKEANRLEKESMKDPFLADAMDGYQQVEGDHEREIEKLRRRILAHSTKKRTYAIAWSVAACLVIGFGISTYFLFLKKNITDDVFIAQESVLTTETDSTARQQETATATLADSSRDSARVTPPSVPSKKPDRKSALAQAKPEQTKSARVVAEELEVIEPISPSPAINHKVAADEKVAIILEDTQKQVEIASSEQSKNRSLQAMAKDNKIRGVVKDPYGEPLIGATVNYSGTNIGTVTGVNGEFTLDKQEGKQKLTARYIGYDTVEMPVDSNRDMLFAMKESDMALSEVVVTGYGKISKKSITGSIAKAHPKEADRPKDPQPLIGMRKYQKYLKEKLVRPTDECRDIKGEVTLSFSIGPDGTPTHITVVKSLCDSADQEAIRLLREGPKWNTSSLQAEIKVKF</sequence>
<keyword evidence="2" id="KW-0812">Transmembrane</keyword>
<proteinExistence type="predicted"/>